<sequence length="94" mass="10618">MGGNRWKHPLVLMPDGSVDTLSKRGDMCRAPERGYCFQGPAFDGWERERRTTPGGGHPIWCPVRDDSCRWARAKGEGWGFKGGGWVNAVGWRWI</sequence>
<dbReference type="EMBL" id="JALNTZ010000007">
    <property type="protein sequence ID" value="KAJ3644437.1"/>
    <property type="molecule type" value="Genomic_DNA"/>
</dbReference>
<dbReference type="AlphaFoldDB" id="A0AA38M6H8"/>
<dbReference type="Proteomes" id="UP001168821">
    <property type="component" value="Unassembled WGS sequence"/>
</dbReference>
<name>A0AA38M6H8_9CUCU</name>
<reference evidence="1" key="1">
    <citation type="journal article" date="2023" name="G3 (Bethesda)">
        <title>Whole genome assemblies of Zophobas morio and Tenebrio molitor.</title>
        <authorList>
            <person name="Kaur S."/>
            <person name="Stinson S.A."/>
            <person name="diCenzo G.C."/>
        </authorList>
    </citation>
    <scope>NUCLEOTIDE SEQUENCE</scope>
    <source>
        <strain evidence="1">QUZm001</strain>
    </source>
</reference>
<organism evidence="1 2">
    <name type="scientific">Zophobas morio</name>
    <dbReference type="NCBI Taxonomy" id="2755281"/>
    <lineage>
        <taxon>Eukaryota</taxon>
        <taxon>Metazoa</taxon>
        <taxon>Ecdysozoa</taxon>
        <taxon>Arthropoda</taxon>
        <taxon>Hexapoda</taxon>
        <taxon>Insecta</taxon>
        <taxon>Pterygota</taxon>
        <taxon>Neoptera</taxon>
        <taxon>Endopterygota</taxon>
        <taxon>Coleoptera</taxon>
        <taxon>Polyphaga</taxon>
        <taxon>Cucujiformia</taxon>
        <taxon>Tenebrionidae</taxon>
        <taxon>Zophobas</taxon>
    </lineage>
</organism>
<protein>
    <submittedName>
        <fullName evidence="1">Uncharacterized protein</fullName>
    </submittedName>
</protein>
<proteinExistence type="predicted"/>
<comment type="caution">
    <text evidence="1">The sequence shown here is derived from an EMBL/GenBank/DDBJ whole genome shotgun (WGS) entry which is preliminary data.</text>
</comment>
<keyword evidence="2" id="KW-1185">Reference proteome</keyword>
<evidence type="ECO:0000313" key="1">
    <source>
        <dbReference type="EMBL" id="KAJ3644437.1"/>
    </source>
</evidence>
<evidence type="ECO:0000313" key="2">
    <source>
        <dbReference type="Proteomes" id="UP001168821"/>
    </source>
</evidence>
<gene>
    <name evidence="1" type="ORF">Zmor_022170</name>
</gene>
<accession>A0AA38M6H8</accession>